<dbReference type="RefSeq" id="WP_210039519.1">
    <property type="nucleotide sequence ID" value="NZ_JBHLVU010000005.1"/>
</dbReference>
<feature type="domain" description="Polymerase nucleotidyl transferase" evidence="2">
    <location>
        <begin position="15"/>
        <end position="59"/>
    </location>
</feature>
<dbReference type="CDD" id="cd05403">
    <property type="entry name" value="NT_KNTase_like"/>
    <property type="match status" value="1"/>
</dbReference>
<dbReference type="SUPFAM" id="SSF81301">
    <property type="entry name" value="Nucleotidyltransferase"/>
    <property type="match status" value="1"/>
</dbReference>
<dbReference type="EMBL" id="JAHZIK010000690">
    <property type="protein sequence ID" value="MBW7456879.1"/>
    <property type="molecule type" value="Genomic_DNA"/>
</dbReference>
<evidence type="ECO:0000259" key="3">
    <source>
        <dbReference type="Pfam" id="PF13427"/>
    </source>
</evidence>
<dbReference type="Pfam" id="PF13427">
    <property type="entry name" value="AadA_C"/>
    <property type="match status" value="1"/>
</dbReference>
<keyword evidence="5" id="KW-1185">Reference proteome</keyword>
<evidence type="ECO:0000313" key="5">
    <source>
        <dbReference type="Proteomes" id="UP001519887"/>
    </source>
</evidence>
<dbReference type="Proteomes" id="UP001519887">
    <property type="component" value="Unassembled WGS sequence"/>
</dbReference>
<evidence type="ECO:0000259" key="2">
    <source>
        <dbReference type="Pfam" id="PF01909"/>
    </source>
</evidence>
<dbReference type="InterPro" id="IPR002934">
    <property type="entry name" value="Polymerase_NTP_transf_dom"/>
</dbReference>
<gene>
    <name evidence="4" type="ORF">K0U00_22855</name>
</gene>
<accession>A0ABS7C7M6</accession>
<proteinExistence type="predicted"/>
<dbReference type="InterPro" id="IPR025184">
    <property type="entry name" value="AadA_C"/>
</dbReference>
<dbReference type="Pfam" id="PF01909">
    <property type="entry name" value="NTP_transf_2"/>
    <property type="match status" value="1"/>
</dbReference>
<dbReference type="Gene3D" id="3.30.460.10">
    <property type="entry name" value="Beta Polymerase, domain 2"/>
    <property type="match status" value="1"/>
</dbReference>
<protein>
    <submittedName>
        <fullName evidence="4">DUF4111 domain-containing protein</fullName>
    </submittedName>
</protein>
<evidence type="ECO:0000256" key="1">
    <source>
        <dbReference type="ARBA" id="ARBA00022679"/>
    </source>
</evidence>
<name>A0ABS7C7M6_9BACL</name>
<comment type="caution">
    <text evidence="4">The sequence shown here is derived from an EMBL/GenBank/DDBJ whole genome shotgun (WGS) entry which is preliminary data.</text>
</comment>
<sequence length="278" mass="31831">MTEILPEAVNRSMRKLCESLEIRIPDTVESVYVYGSTALHAFIEGSSDIDFLVFVNRTLAPSDIRLIMEAHEDVEPALSGMDIMGSYIQREDAGKSVGAISPVPTYFDKKMQSDGDGDLNPVTWWILQRHGICVYGQPMSFNYELSSDELTQYVIENMNSYWAGWIDRLEQKLNSPGMTEQAVSMERNDFAVEWCTLGMLRQFYTIREHDVTSKIGAGEYGLTRLPERWHGLIREAIAIKRGEHPREYASQLKRMHDLVELLRLIHTESNNVYKTKIS</sequence>
<evidence type="ECO:0000313" key="4">
    <source>
        <dbReference type="EMBL" id="MBW7456879.1"/>
    </source>
</evidence>
<reference evidence="4 5" key="1">
    <citation type="submission" date="2021-07" db="EMBL/GenBank/DDBJ databases">
        <title>Paenibacillus radiodurans sp. nov., isolated from the southeastern edge of Tengger Desert.</title>
        <authorList>
            <person name="Zhang G."/>
        </authorList>
    </citation>
    <scope>NUCLEOTIDE SEQUENCE [LARGE SCALE GENOMIC DNA]</scope>
    <source>
        <strain evidence="4 5">CCM 7311</strain>
    </source>
</reference>
<keyword evidence="1" id="KW-0808">Transferase</keyword>
<organism evidence="4 5">
    <name type="scientific">Paenibacillus sepulcri</name>
    <dbReference type="NCBI Taxonomy" id="359917"/>
    <lineage>
        <taxon>Bacteria</taxon>
        <taxon>Bacillati</taxon>
        <taxon>Bacillota</taxon>
        <taxon>Bacilli</taxon>
        <taxon>Bacillales</taxon>
        <taxon>Paenibacillaceae</taxon>
        <taxon>Paenibacillus</taxon>
    </lineage>
</organism>
<feature type="domain" description="Adenylyltransferase AadA C-terminal" evidence="3">
    <location>
        <begin position="196"/>
        <end position="260"/>
    </location>
</feature>
<dbReference type="InterPro" id="IPR043519">
    <property type="entry name" value="NT_sf"/>
</dbReference>